<dbReference type="Gene3D" id="3.90.1150.10">
    <property type="entry name" value="Aspartate Aminotransferase, domain 1"/>
    <property type="match status" value="1"/>
</dbReference>
<dbReference type="AlphaFoldDB" id="A0A428TQ67"/>
<keyword evidence="2 3" id="KW-0663">Pyridoxal phosphate</keyword>
<dbReference type="Proteomes" id="UP000288429">
    <property type="component" value="Unassembled WGS sequence"/>
</dbReference>
<reference evidence="4 5" key="1">
    <citation type="submission" date="2017-06" db="EMBL/GenBank/DDBJ databases">
        <title>Cmopartive genomic analysis of Ambrosia Fusariam Clade fungi.</title>
        <authorList>
            <person name="Stajich J.E."/>
            <person name="Carrillo J."/>
            <person name="Kijimoto T."/>
            <person name="Eskalen A."/>
            <person name="O'Donnell K."/>
            <person name="Kasson M."/>
        </authorList>
    </citation>
    <scope>NUCLEOTIDE SEQUENCE [LARGE SCALE GENOMIC DNA]</scope>
    <source>
        <strain evidence="4 5">NRRL 20438</strain>
    </source>
</reference>
<dbReference type="Pfam" id="PF01053">
    <property type="entry name" value="Cys_Met_Meta_PP"/>
    <property type="match status" value="1"/>
</dbReference>
<evidence type="ECO:0000313" key="5">
    <source>
        <dbReference type="Proteomes" id="UP000288429"/>
    </source>
</evidence>
<dbReference type="GO" id="GO:0005737">
    <property type="term" value="C:cytoplasm"/>
    <property type="evidence" value="ECO:0007669"/>
    <property type="project" value="TreeGrafter"/>
</dbReference>
<dbReference type="InterPro" id="IPR015422">
    <property type="entry name" value="PyrdxlP-dep_Trfase_small"/>
</dbReference>
<comment type="cofactor">
    <cofactor evidence="1 3">
        <name>pyridoxal 5'-phosphate</name>
        <dbReference type="ChEBI" id="CHEBI:597326"/>
    </cofactor>
</comment>
<organism evidence="4 5">
    <name type="scientific">Fusarium ambrosium</name>
    <dbReference type="NCBI Taxonomy" id="131363"/>
    <lineage>
        <taxon>Eukaryota</taxon>
        <taxon>Fungi</taxon>
        <taxon>Dikarya</taxon>
        <taxon>Ascomycota</taxon>
        <taxon>Pezizomycotina</taxon>
        <taxon>Sordariomycetes</taxon>
        <taxon>Hypocreomycetidae</taxon>
        <taxon>Hypocreales</taxon>
        <taxon>Nectriaceae</taxon>
        <taxon>Fusarium</taxon>
        <taxon>Fusarium solani species complex</taxon>
    </lineage>
</organism>
<dbReference type="PANTHER" id="PTHR11808:SF35">
    <property type="entry name" value="CYSTATHIONINE GAMMA-SYNTHASE (AFU_ORTHOLOGUE AFUA_7G01590)"/>
    <property type="match status" value="1"/>
</dbReference>
<comment type="caution">
    <text evidence="4">The sequence shown here is derived from an EMBL/GenBank/DDBJ whole genome shotgun (WGS) entry which is preliminary data.</text>
</comment>
<name>A0A428TQ67_9HYPO</name>
<gene>
    <name evidence="4" type="ORF">CDV31_010135</name>
</gene>
<proteinExistence type="inferred from homology"/>
<dbReference type="InterPro" id="IPR000277">
    <property type="entry name" value="Cys/Met-Metab_PyrdxlP-dep_enz"/>
</dbReference>
<sequence>MGSVQEDTTSKNFFLTAQALGNALSKMGMATRAIYADDPSSPPRAIEPPMQVAANYRYHRDPPNPPFDSRIYSCYTTPNSAYFGTVLHNLFGGAVVCIFIGEGYHGVHRSVKPQHQVAGVEKLSLEDLDQLGHGDLLHIKTPLNPTGEARNLGYYVAKARQAGAYISVDATLAPPHFFEGWLGILSLRTLHLRAVKQSQIAEKFVSRLHKEVQKPGSLVVRMIDKVQHAFLQESDLKDGWVASVWMNREKHARRFPSRLYILQHAASLGGVESLMEWRAMSDEGRDPRLIQVSCGVGDAEDL</sequence>
<accession>A0A428TQ67</accession>
<dbReference type="GO" id="GO:0030170">
    <property type="term" value="F:pyridoxal phosphate binding"/>
    <property type="evidence" value="ECO:0007669"/>
    <property type="project" value="InterPro"/>
</dbReference>
<dbReference type="InterPro" id="IPR015421">
    <property type="entry name" value="PyrdxlP-dep_Trfase_major"/>
</dbReference>
<comment type="similarity">
    <text evidence="3">Belongs to the trans-sulfuration enzymes family.</text>
</comment>
<dbReference type="SUPFAM" id="SSF53383">
    <property type="entry name" value="PLP-dependent transferases"/>
    <property type="match status" value="1"/>
</dbReference>
<dbReference type="Gene3D" id="3.40.640.10">
    <property type="entry name" value="Type I PLP-dependent aspartate aminotransferase-like (Major domain)"/>
    <property type="match status" value="1"/>
</dbReference>
<evidence type="ECO:0000256" key="2">
    <source>
        <dbReference type="ARBA" id="ARBA00022898"/>
    </source>
</evidence>
<evidence type="ECO:0000313" key="4">
    <source>
        <dbReference type="EMBL" id="RSM04207.1"/>
    </source>
</evidence>
<keyword evidence="5" id="KW-1185">Reference proteome</keyword>
<evidence type="ECO:0000256" key="1">
    <source>
        <dbReference type="ARBA" id="ARBA00001933"/>
    </source>
</evidence>
<dbReference type="GO" id="GO:0019346">
    <property type="term" value="P:transsulfuration"/>
    <property type="evidence" value="ECO:0007669"/>
    <property type="project" value="InterPro"/>
</dbReference>
<dbReference type="GO" id="GO:0016846">
    <property type="term" value="F:carbon-sulfur lyase activity"/>
    <property type="evidence" value="ECO:0007669"/>
    <property type="project" value="TreeGrafter"/>
</dbReference>
<protein>
    <submittedName>
        <fullName evidence="4">Uncharacterized protein</fullName>
    </submittedName>
</protein>
<dbReference type="InterPro" id="IPR015424">
    <property type="entry name" value="PyrdxlP-dep_Trfase"/>
</dbReference>
<dbReference type="EMBL" id="NIZV01000153">
    <property type="protein sequence ID" value="RSM04207.1"/>
    <property type="molecule type" value="Genomic_DNA"/>
</dbReference>
<dbReference type="PANTHER" id="PTHR11808">
    <property type="entry name" value="TRANS-SULFURATION ENZYME FAMILY MEMBER"/>
    <property type="match status" value="1"/>
</dbReference>
<evidence type="ECO:0000256" key="3">
    <source>
        <dbReference type="RuleBase" id="RU362118"/>
    </source>
</evidence>